<dbReference type="SUPFAM" id="SSF53335">
    <property type="entry name" value="S-adenosyl-L-methionine-dependent methyltransferases"/>
    <property type="match status" value="1"/>
</dbReference>
<dbReference type="Proteomes" id="UP000190774">
    <property type="component" value="Unassembled WGS sequence"/>
</dbReference>
<evidence type="ECO:0000313" key="2">
    <source>
        <dbReference type="EMBL" id="SKA92554.1"/>
    </source>
</evidence>
<keyword evidence="3" id="KW-1185">Reference proteome</keyword>
<name>A0A1T4XSP8_9BACT</name>
<dbReference type="InterPro" id="IPR029063">
    <property type="entry name" value="SAM-dependent_MTases_sf"/>
</dbReference>
<dbReference type="Pfam" id="PF05050">
    <property type="entry name" value="Methyltransf_21"/>
    <property type="match status" value="1"/>
</dbReference>
<dbReference type="InterPro" id="IPR053188">
    <property type="entry name" value="FkbM_Methyltransferase"/>
</dbReference>
<dbReference type="GO" id="GO:0008171">
    <property type="term" value="F:O-methyltransferase activity"/>
    <property type="evidence" value="ECO:0007669"/>
    <property type="project" value="TreeGrafter"/>
</dbReference>
<sequence>MPANIKLFDSSFLGKLAFEVELELIDIGSRGGLLEDFLPVAPFTNAIGFEPDTPECDRLNLVAKSNRDGWKSERHFPVALGETEGSIDLHLASQPGCSSTLSPNMELLTELGRDHDFRIVNSFSMQVEPLDAFCQKQQLQDADFLKVDVQGGELAILRGASKMVSEWLLGIRAEVEFAQLYHNQPQFSEMELHLRQHGFITADWIFQRYWRSAQTAEHEAYTSQQIPYSRGRIVHSDVLFLRDHRWIVQHLENPEKKLARLALIALLYHQVDYALCVLKCIKKGPIGDLVNSVDLNRELDIASKALYRLHFRKKLKTLVRDLRETAIGLFR</sequence>
<protein>
    <submittedName>
        <fullName evidence="2">Methyltransferase, FkbM family</fullName>
    </submittedName>
</protein>
<dbReference type="GO" id="GO:0032259">
    <property type="term" value="P:methylation"/>
    <property type="evidence" value="ECO:0007669"/>
    <property type="project" value="UniProtKB-KW"/>
</dbReference>
<dbReference type="RefSeq" id="WP_078813093.1">
    <property type="nucleotide sequence ID" value="NZ_FUYE01000005.1"/>
</dbReference>
<dbReference type="STRING" id="48467.SAMN02745166_01913"/>
<dbReference type="PANTHER" id="PTHR36973">
    <property type="entry name" value="SLL1456 PROTEIN-RELATED"/>
    <property type="match status" value="1"/>
</dbReference>
<proteinExistence type="predicted"/>
<dbReference type="Gene3D" id="3.40.50.150">
    <property type="entry name" value="Vaccinia Virus protein VP39"/>
    <property type="match status" value="1"/>
</dbReference>
<reference evidence="3" key="1">
    <citation type="submission" date="2017-02" db="EMBL/GenBank/DDBJ databases">
        <authorList>
            <person name="Varghese N."/>
            <person name="Submissions S."/>
        </authorList>
    </citation>
    <scope>NUCLEOTIDE SEQUENCE [LARGE SCALE GENOMIC DNA]</scope>
    <source>
        <strain evidence="3">ATCC 700200</strain>
    </source>
</reference>
<evidence type="ECO:0000313" key="3">
    <source>
        <dbReference type="Proteomes" id="UP000190774"/>
    </source>
</evidence>
<dbReference type="OrthoDB" id="5329963at2"/>
<evidence type="ECO:0000259" key="1">
    <source>
        <dbReference type="Pfam" id="PF05050"/>
    </source>
</evidence>
<keyword evidence="2" id="KW-0808">Transferase</keyword>
<dbReference type="EMBL" id="FUYE01000005">
    <property type="protein sequence ID" value="SKA92554.1"/>
    <property type="molecule type" value="Genomic_DNA"/>
</dbReference>
<keyword evidence="2" id="KW-0489">Methyltransferase</keyword>
<accession>A0A1T4XSP8</accession>
<dbReference type="NCBIfam" id="TIGR01444">
    <property type="entry name" value="fkbM_fam"/>
    <property type="match status" value="1"/>
</dbReference>
<dbReference type="InterPro" id="IPR006342">
    <property type="entry name" value="FkbM_mtfrase"/>
</dbReference>
<organism evidence="2 3">
    <name type="scientific">Prosthecobacter debontii</name>
    <dbReference type="NCBI Taxonomy" id="48467"/>
    <lineage>
        <taxon>Bacteria</taxon>
        <taxon>Pseudomonadati</taxon>
        <taxon>Verrucomicrobiota</taxon>
        <taxon>Verrucomicrobiia</taxon>
        <taxon>Verrucomicrobiales</taxon>
        <taxon>Verrucomicrobiaceae</taxon>
        <taxon>Prosthecobacter</taxon>
    </lineage>
</organism>
<feature type="domain" description="Methyltransferase FkbM" evidence="1">
    <location>
        <begin position="48"/>
        <end position="200"/>
    </location>
</feature>
<gene>
    <name evidence="2" type="ORF">SAMN02745166_01913</name>
</gene>
<dbReference type="AlphaFoldDB" id="A0A1T4XSP8"/>
<dbReference type="PANTHER" id="PTHR36973:SF4">
    <property type="entry name" value="NODULATION PROTEIN"/>
    <property type="match status" value="1"/>
</dbReference>